<dbReference type="SUPFAM" id="SSF55909">
    <property type="entry name" value="Pentein"/>
    <property type="match status" value="1"/>
</dbReference>
<dbReference type="GO" id="GO:0047632">
    <property type="term" value="F:agmatine deiminase activity"/>
    <property type="evidence" value="ECO:0007669"/>
    <property type="project" value="TreeGrafter"/>
</dbReference>
<dbReference type="InterPro" id="IPR007466">
    <property type="entry name" value="Peptidyl-Arg-deiminase_porph"/>
</dbReference>
<dbReference type="OrthoDB" id="9808013at2"/>
<dbReference type="RefSeq" id="WP_132015555.1">
    <property type="nucleotide sequence ID" value="NZ_SLUN01000023.1"/>
</dbReference>
<dbReference type="GO" id="GO:0004668">
    <property type="term" value="F:protein-arginine deiminase activity"/>
    <property type="evidence" value="ECO:0007669"/>
    <property type="project" value="InterPro"/>
</dbReference>
<keyword evidence="3" id="KW-1185">Reference proteome</keyword>
<comment type="caution">
    <text evidence="2">The sequence shown here is derived from an EMBL/GenBank/DDBJ whole genome shotgun (WGS) entry which is preliminary data.</text>
</comment>
<evidence type="ECO:0000313" key="2">
    <source>
        <dbReference type="EMBL" id="TCL62761.1"/>
    </source>
</evidence>
<gene>
    <name evidence="2" type="ORF">EDC14_102340</name>
</gene>
<dbReference type="Gene3D" id="3.75.10.10">
    <property type="entry name" value="L-arginine/glycine Amidinotransferase, Chain A"/>
    <property type="match status" value="1"/>
</dbReference>
<proteinExistence type="predicted"/>
<dbReference type="Proteomes" id="UP000295008">
    <property type="component" value="Unassembled WGS sequence"/>
</dbReference>
<keyword evidence="1" id="KW-0378">Hydrolase</keyword>
<evidence type="ECO:0000256" key="1">
    <source>
        <dbReference type="ARBA" id="ARBA00022801"/>
    </source>
</evidence>
<dbReference type="AlphaFoldDB" id="A0A4R1RAJ0"/>
<dbReference type="PANTHER" id="PTHR31377:SF0">
    <property type="entry name" value="AGMATINE DEIMINASE-RELATED"/>
    <property type="match status" value="1"/>
</dbReference>
<protein>
    <submittedName>
        <fullName evidence="2">Agmatine deiminase</fullName>
    </submittedName>
</protein>
<dbReference type="PANTHER" id="PTHR31377">
    <property type="entry name" value="AGMATINE DEIMINASE-RELATED"/>
    <property type="match status" value="1"/>
</dbReference>
<dbReference type="Pfam" id="PF04371">
    <property type="entry name" value="PAD_porph"/>
    <property type="match status" value="1"/>
</dbReference>
<reference evidence="2 3" key="1">
    <citation type="submission" date="2019-03" db="EMBL/GenBank/DDBJ databases">
        <title>Genomic Encyclopedia of Type Strains, Phase IV (KMG-IV): sequencing the most valuable type-strain genomes for metagenomic binning, comparative biology and taxonomic classification.</title>
        <authorList>
            <person name="Goeker M."/>
        </authorList>
    </citation>
    <scope>NUCLEOTIDE SEQUENCE [LARGE SCALE GENOMIC DNA]</scope>
    <source>
        <strain evidence="2 3">LX-B</strain>
    </source>
</reference>
<organism evidence="2 3">
    <name type="scientific">Hydrogenispora ethanolica</name>
    <dbReference type="NCBI Taxonomy" id="1082276"/>
    <lineage>
        <taxon>Bacteria</taxon>
        <taxon>Bacillati</taxon>
        <taxon>Bacillota</taxon>
        <taxon>Hydrogenispora</taxon>
    </lineage>
</organism>
<evidence type="ECO:0000313" key="3">
    <source>
        <dbReference type="Proteomes" id="UP000295008"/>
    </source>
</evidence>
<sequence length="347" mass="38040">MNPTDYGFYMPPEWAPHSRTIMEWPTPDAGWPEPFPAILPAYTEVVRTIAQFEPVTLIANPELLAEARVHCGEFAAVLPLEHNDSWARDNGPTFVVNGQGQIAGINWIFNAWGGKFPFEKDNRIAPRLLAHFGVACFDAPLVMEGGSLHVDGEGTLLTTEECLLNPNRNPQLTRSQIEDYLGKYLGVGRVIWLKNGWVGDDTDGHVDNVACFAAPGKVIAQVCSDPGDPNFAVSQENLARLRAATDARGRSLEIVTIEQPPATVYDGVRLTLSYLNFYFVNGGIVLPVFASPRTDRAAIATLTRLFPERRIANVDGLVVARGGGNVHCLTQQMPLGQPARLDIRKSL</sequence>
<name>A0A4R1RAJ0_HYDET</name>
<dbReference type="GO" id="GO:0009446">
    <property type="term" value="P:putrescine biosynthetic process"/>
    <property type="evidence" value="ECO:0007669"/>
    <property type="project" value="InterPro"/>
</dbReference>
<accession>A0A4R1RAJ0</accession>
<dbReference type="EMBL" id="SLUN01000023">
    <property type="protein sequence ID" value="TCL62761.1"/>
    <property type="molecule type" value="Genomic_DNA"/>
</dbReference>